<dbReference type="Proteomes" id="UP001379533">
    <property type="component" value="Chromosome"/>
</dbReference>
<feature type="transmembrane region" description="Helical" evidence="1">
    <location>
        <begin position="37"/>
        <end position="63"/>
    </location>
</feature>
<evidence type="ECO:0000313" key="2">
    <source>
        <dbReference type="EMBL" id="WXA90276.1"/>
    </source>
</evidence>
<name>A0ABZ2K1S4_9BACT</name>
<keyword evidence="3" id="KW-1185">Reference proteome</keyword>
<keyword evidence="1" id="KW-0812">Transmembrane</keyword>
<organism evidence="2 3">
    <name type="scientific">Pendulispora brunnea</name>
    <dbReference type="NCBI Taxonomy" id="2905690"/>
    <lineage>
        <taxon>Bacteria</taxon>
        <taxon>Pseudomonadati</taxon>
        <taxon>Myxococcota</taxon>
        <taxon>Myxococcia</taxon>
        <taxon>Myxococcales</taxon>
        <taxon>Sorangiineae</taxon>
        <taxon>Pendulisporaceae</taxon>
        <taxon>Pendulispora</taxon>
    </lineage>
</organism>
<protein>
    <submittedName>
        <fullName evidence="2">Uncharacterized protein</fullName>
    </submittedName>
</protein>
<evidence type="ECO:0000256" key="1">
    <source>
        <dbReference type="SAM" id="Phobius"/>
    </source>
</evidence>
<evidence type="ECO:0000313" key="3">
    <source>
        <dbReference type="Proteomes" id="UP001379533"/>
    </source>
</evidence>
<sequence>MILLAWRARMRISVLPALACIVHGVLAAGLVPIPHSLVAWGSTVIALGFALLFASLATSYGLARHSRAP</sequence>
<keyword evidence="1" id="KW-0472">Membrane</keyword>
<keyword evidence="1" id="KW-1133">Transmembrane helix</keyword>
<dbReference type="EMBL" id="CP089982">
    <property type="protein sequence ID" value="WXA90276.1"/>
    <property type="molecule type" value="Genomic_DNA"/>
</dbReference>
<reference evidence="2 3" key="1">
    <citation type="submission" date="2021-12" db="EMBL/GenBank/DDBJ databases">
        <title>Discovery of the Pendulisporaceae a myxobacterial family with distinct sporulation behavior and unique specialized metabolism.</title>
        <authorList>
            <person name="Garcia R."/>
            <person name="Popoff A."/>
            <person name="Bader C.D."/>
            <person name="Loehr J."/>
            <person name="Walesch S."/>
            <person name="Walt C."/>
            <person name="Boldt J."/>
            <person name="Bunk B."/>
            <person name="Haeckl F.J.F.P.J."/>
            <person name="Gunesch A.P."/>
            <person name="Birkelbach J."/>
            <person name="Nuebel U."/>
            <person name="Pietschmann T."/>
            <person name="Bach T."/>
            <person name="Mueller R."/>
        </authorList>
    </citation>
    <scope>NUCLEOTIDE SEQUENCE [LARGE SCALE GENOMIC DNA]</scope>
    <source>
        <strain evidence="2 3">MSr12523</strain>
    </source>
</reference>
<accession>A0ABZ2K1S4</accession>
<dbReference type="RefSeq" id="WP_394840889.1">
    <property type="nucleotide sequence ID" value="NZ_CP089982.1"/>
</dbReference>
<proteinExistence type="predicted"/>
<gene>
    <name evidence="2" type="ORF">LZC95_27915</name>
</gene>